<proteinExistence type="predicted"/>
<evidence type="ECO:0000313" key="2">
    <source>
        <dbReference type="EMBL" id="KMZ64723.1"/>
    </source>
</evidence>
<evidence type="ECO:0000313" key="3">
    <source>
        <dbReference type="Proteomes" id="UP000036987"/>
    </source>
</evidence>
<keyword evidence="3" id="KW-1185">Reference proteome</keyword>
<protein>
    <recommendedName>
        <fullName evidence="4">Transmembrane protein</fullName>
    </recommendedName>
</protein>
<reference evidence="3" key="1">
    <citation type="journal article" date="2016" name="Nature">
        <title>The genome of the seagrass Zostera marina reveals angiosperm adaptation to the sea.</title>
        <authorList>
            <person name="Olsen J.L."/>
            <person name="Rouze P."/>
            <person name="Verhelst B."/>
            <person name="Lin Y.-C."/>
            <person name="Bayer T."/>
            <person name="Collen J."/>
            <person name="Dattolo E."/>
            <person name="De Paoli E."/>
            <person name="Dittami S."/>
            <person name="Maumus F."/>
            <person name="Michel G."/>
            <person name="Kersting A."/>
            <person name="Lauritano C."/>
            <person name="Lohaus R."/>
            <person name="Toepel M."/>
            <person name="Tonon T."/>
            <person name="Vanneste K."/>
            <person name="Amirebrahimi M."/>
            <person name="Brakel J."/>
            <person name="Bostroem C."/>
            <person name="Chovatia M."/>
            <person name="Grimwood J."/>
            <person name="Jenkins J.W."/>
            <person name="Jueterbock A."/>
            <person name="Mraz A."/>
            <person name="Stam W.T."/>
            <person name="Tice H."/>
            <person name="Bornberg-Bauer E."/>
            <person name="Green P.J."/>
            <person name="Pearson G.A."/>
            <person name="Procaccini G."/>
            <person name="Duarte C.M."/>
            <person name="Schmutz J."/>
            <person name="Reusch T.B.H."/>
            <person name="Van de Peer Y."/>
        </authorList>
    </citation>
    <scope>NUCLEOTIDE SEQUENCE [LARGE SCALE GENOMIC DNA]</scope>
    <source>
        <strain evidence="3">cv. Finnish</strain>
    </source>
</reference>
<keyword evidence="1" id="KW-1133">Transmembrane helix</keyword>
<comment type="caution">
    <text evidence="2">The sequence shown here is derived from an EMBL/GenBank/DDBJ whole genome shotgun (WGS) entry which is preliminary data.</text>
</comment>
<accession>A0A0K9P6U2</accession>
<dbReference type="Proteomes" id="UP000036987">
    <property type="component" value="Unassembled WGS sequence"/>
</dbReference>
<sequence>MAGLFSFVRLAIFLVFVLMMVALEGNFVSATRSLLDEELQPTFFGERKHIMDFLKSIPPPASFWVSKTTSTHN</sequence>
<dbReference type="AlphaFoldDB" id="A0A0K9P6U2"/>
<dbReference type="EMBL" id="LFYR01001101">
    <property type="protein sequence ID" value="KMZ64723.1"/>
    <property type="molecule type" value="Genomic_DNA"/>
</dbReference>
<feature type="transmembrane region" description="Helical" evidence="1">
    <location>
        <begin position="6"/>
        <end position="23"/>
    </location>
</feature>
<name>A0A0K9P6U2_ZOSMR</name>
<keyword evidence="1" id="KW-0472">Membrane</keyword>
<keyword evidence="1" id="KW-0812">Transmembrane</keyword>
<gene>
    <name evidence="2" type="ORF">ZOSMA_350G00150</name>
</gene>
<evidence type="ECO:0000256" key="1">
    <source>
        <dbReference type="SAM" id="Phobius"/>
    </source>
</evidence>
<evidence type="ECO:0008006" key="4">
    <source>
        <dbReference type="Google" id="ProtNLM"/>
    </source>
</evidence>
<organism evidence="2 3">
    <name type="scientific">Zostera marina</name>
    <name type="common">Eelgrass</name>
    <dbReference type="NCBI Taxonomy" id="29655"/>
    <lineage>
        <taxon>Eukaryota</taxon>
        <taxon>Viridiplantae</taxon>
        <taxon>Streptophyta</taxon>
        <taxon>Embryophyta</taxon>
        <taxon>Tracheophyta</taxon>
        <taxon>Spermatophyta</taxon>
        <taxon>Magnoliopsida</taxon>
        <taxon>Liliopsida</taxon>
        <taxon>Zosteraceae</taxon>
        <taxon>Zostera</taxon>
    </lineage>
</organism>